<name>A0A0V0TCN0_9BILA</name>
<gene>
    <name evidence="1" type="ORF">T05_13343</name>
</gene>
<organism evidence="1 2">
    <name type="scientific">Trichinella murrelli</name>
    <dbReference type="NCBI Taxonomy" id="144512"/>
    <lineage>
        <taxon>Eukaryota</taxon>
        <taxon>Metazoa</taxon>
        <taxon>Ecdysozoa</taxon>
        <taxon>Nematoda</taxon>
        <taxon>Enoplea</taxon>
        <taxon>Dorylaimia</taxon>
        <taxon>Trichinellida</taxon>
        <taxon>Trichinellidae</taxon>
        <taxon>Trichinella</taxon>
    </lineage>
</organism>
<reference evidence="1 2" key="1">
    <citation type="submission" date="2015-01" db="EMBL/GenBank/DDBJ databases">
        <title>Evolution of Trichinella species and genotypes.</title>
        <authorList>
            <person name="Korhonen P.K."/>
            <person name="Edoardo P."/>
            <person name="Giuseppe L.R."/>
            <person name="Gasser R.B."/>
        </authorList>
    </citation>
    <scope>NUCLEOTIDE SEQUENCE [LARGE SCALE GENOMIC DNA]</scope>
    <source>
        <strain evidence="1">ISS417</strain>
    </source>
</reference>
<proteinExistence type="predicted"/>
<protein>
    <submittedName>
        <fullName evidence="1">Uncharacterized protein</fullName>
    </submittedName>
</protein>
<dbReference type="AlphaFoldDB" id="A0A0V0TCN0"/>
<evidence type="ECO:0000313" key="1">
    <source>
        <dbReference type="EMBL" id="KRX36672.1"/>
    </source>
</evidence>
<dbReference type="Proteomes" id="UP000055048">
    <property type="component" value="Unassembled WGS sequence"/>
</dbReference>
<sequence>MGCYPAASSDIPPLGLGCSRGSAQSPTQAEFYGTAPLYTERCAERSLISQPKQWFPNVPHGHRVSLEPFIRQGDCGSSVHEHVAPDSPYGVCHNQGVDLRGTYDDDK</sequence>
<evidence type="ECO:0000313" key="2">
    <source>
        <dbReference type="Proteomes" id="UP000055048"/>
    </source>
</evidence>
<comment type="caution">
    <text evidence="1">The sequence shown here is derived from an EMBL/GenBank/DDBJ whole genome shotgun (WGS) entry which is preliminary data.</text>
</comment>
<keyword evidence="2" id="KW-1185">Reference proteome</keyword>
<accession>A0A0V0TCN0</accession>
<dbReference type="EMBL" id="JYDJ01000350">
    <property type="protein sequence ID" value="KRX36672.1"/>
    <property type="molecule type" value="Genomic_DNA"/>
</dbReference>